<evidence type="ECO:0000256" key="3">
    <source>
        <dbReference type="RuleBase" id="RU361196"/>
    </source>
</evidence>
<reference evidence="5 6" key="1">
    <citation type="submission" date="2019-04" db="EMBL/GenBank/DDBJ databases">
        <title>Geobacter oryzae sp. nov., ferric-reducing bacteria isolated from paddy soil.</title>
        <authorList>
            <person name="Xu Z."/>
            <person name="Masuda Y."/>
            <person name="Itoh H."/>
            <person name="Senoo K."/>
        </authorList>
    </citation>
    <scope>NUCLEOTIDE SEQUENCE [LARGE SCALE GENOMIC DNA]</scope>
    <source>
        <strain evidence="5 6">Red111</strain>
    </source>
</reference>
<dbReference type="GO" id="GO:0005975">
    <property type="term" value="P:carbohydrate metabolic process"/>
    <property type="evidence" value="ECO:0007669"/>
    <property type="project" value="InterPro"/>
</dbReference>
<dbReference type="InterPro" id="IPR027291">
    <property type="entry name" value="Glyco_hydro_38_N_sf"/>
</dbReference>
<dbReference type="PANTHER" id="PTHR36306:SF1">
    <property type="entry name" value="ALPHA-AMYLASE-RELATED"/>
    <property type="match status" value="1"/>
</dbReference>
<dbReference type="PANTHER" id="PTHR36306">
    <property type="entry name" value="ALPHA-AMYLASE-RELATED-RELATED"/>
    <property type="match status" value="1"/>
</dbReference>
<feature type="domain" description="Glycoside hydrolase family 57 N-terminal" evidence="4">
    <location>
        <begin position="9"/>
        <end position="425"/>
    </location>
</feature>
<sequence>MTEPLYLTLLWHMHQPFYKEPVRGEYLLPWAYLHAVKDYYDMPAIVDATPGVKVVFNLVPSLLEQILDYASGEAVDPYLDLARRAPAELTLADRIFLLENFFSANRRRMIEPYPRYHELYRMAGEGVPGSVASRVSLFTERDLLDLQVWFYLAWTGEAARNRFPCFRDLIRKGEGFDATDKALLLDTQRSLIAGIIPLYRKLHDEGKAELSVSPYFHPILPLLCDSRVARIAQPGVNLPGIPFRCPEDAKSQLRHGIESFRRLFGFDPAGVWPSEGALSDEVLGIMAQGGLSWTASDERLLSRTLPGGLGREREALYHPYLFQEGDREIALFFRDQVLSDQIGFTYSDWEPERAAADFVARVREVHRHCPEARVVPVILDGENAWEHYQENGLPFLSRLYAALTQTAGVELATFTEVLERVPERRSIGHIHPGSWINADYGIWIGHPEENKGWEYLARAREAATKGSAEAARLLTGGESSDDTARRACRALYAAQGSDWFWWYGDDHSSAHSGSFDLLFRSHLISVYRLLSLEVPGELHEPIKRQRPAGFVRAPSRLITPSLATAAGDYLEWLSAGLYDLTRQGGAMHAAESVLQSFFYGYDLEFLYFRIDGVQSMENVLQPGDALSLHLIRGREYRVEMRPGAGEGELQLLEEGRWLPCGALARYAVGRSAELRVPLNGLGLDAGDRLSCYLILSRVDTPLGRWPAEAPLPIAYAGPGLGVDGGVPEGS</sequence>
<evidence type="ECO:0000313" key="5">
    <source>
        <dbReference type="EMBL" id="TGU75233.1"/>
    </source>
</evidence>
<dbReference type="RefSeq" id="WP_135869533.1">
    <property type="nucleotide sequence ID" value="NZ_SRSC01000001.1"/>
</dbReference>
<dbReference type="InterPro" id="IPR011330">
    <property type="entry name" value="Glyco_hydro/deAcase_b/a-brl"/>
</dbReference>
<gene>
    <name evidence="5" type="ORF">E4633_07230</name>
</gene>
<organism evidence="5 6">
    <name type="scientific">Geomonas terrae</name>
    <dbReference type="NCBI Taxonomy" id="2562681"/>
    <lineage>
        <taxon>Bacteria</taxon>
        <taxon>Pseudomonadati</taxon>
        <taxon>Thermodesulfobacteriota</taxon>
        <taxon>Desulfuromonadia</taxon>
        <taxon>Geobacterales</taxon>
        <taxon>Geobacteraceae</taxon>
        <taxon>Geomonas</taxon>
    </lineage>
</organism>
<dbReference type="Proteomes" id="UP000306416">
    <property type="component" value="Unassembled WGS sequence"/>
</dbReference>
<keyword evidence="2 3" id="KW-0119">Carbohydrate metabolism</keyword>
<dbReference type="EMBL" id="SRSC01000001">
    <property type="protein sequence ID" value="TGU75233.1"/>
    <property type="molecule type" value="Genomic_DNA"/>
</dbReference>
<dbReference type="GO" id="GO:0016787">
    <property type="term" value="F:hydrolase activity"/>
    <property type="evidence" value="ECO:0007669"/>
    <property type="project" value="UniProtKB-KW"/>
</dbReference>
<evidence type="ECO:0000313" key="6">
    <source>
        <dbReference type="Proteomes" id="UP000306416"/>
    </source>
</evidence>
<evidence type="ECO:0000259" key="4">
    <source>
        <dbReference type="Pfam" id="PF03065"/>
    </source>
</evidence>
<keyword evidence="6" id="KW-1185">Reference proteome</keyword>
<proteinExistence type="inferred from homology"/>
<dbReference type="InterPro" id="IPR004300">
    <property type="entry name" value="Glyco_hydro_57_N"/>
</dbReference>
<keyword evidence="5" id="KW-0378">Hydrolase</keyword>
<dbReference type="AlphaFoldDB" id="A0A4S1CNJ3"/>
<dbReference type="Gene3D" id="3.20.110.10">
    <property type="entry name" value="Glycoside hydrolase 38, N terminal domain"/>
    <property type="match status" value="1"/>
</dbReference>
<evidence type="ECO:0000256" key="1">
    <source>
        <dbReference type="ARBA" id="ARBA00006821"/>
    </source>
</evidence>
<dbReference type="SUPFAM" id="SSF88713">
    <property type="entry name" value="Glycoside hydrolase/deacetylase"/>
    <property type="match status" value="1"/>
</dbReference>
<dbReference type="InterPro" id="IPR052046">
    <property type="entry name" value="GH57_Enzymes"/>
</dbReference>
<comment type="caution">
    <text evidence="5">The sequence shown here is derived from an EMBL/GenBank/DDBJ whole genome shotgun (WGS) entry which is preliminary data.</text>
</comment>
<evidence type="ECO:0000256" key="2">
    <source>
        <dbReference type="ARBA" id="ARBA00023277"/>
    </source>
</evidence>
<name>A0A4S1CNJ3_9BACT</name>
<dbReference type="Pfam" id="PF03065">
    <property type="entry name" value="Glyco_hydro_57"/>
    <property type="match status" value="1"/>
</dbReference>
<comment type="similarity">
    <text evidence="1 3">Belongs to the glycosyl hydrolase 57 family.</text>
</comment>
<dbReference type="CDD" id="cd10796">
    <property type="entry name" value="GH57N_APU"/>
    <property type="match status" value="1"/>
</dbReference>
<protein>
    <submittedName>
        <fullName evidence="5">Glycoside hydrolase</fullName>
    </submittedName>
</protein>
<accession>A0A4S1CNJ3</accession>